<dbReference type="CDD" id="cd05992">
    <property type="entry name" value="PB1"/>
    <property type="match status" value="1"/>
</dbReference>
<name>W6ML79_9ASCO</name>
<feature type="compositionally biased region" description="Low complexity" evidence="1">
    <location>
        <begin position="605"/>
        <end position="620"/>
    </location>
</feature>
<dbReference type="GO" id="GO:0000750">
    <property type="term" value="P:pheromone-dependent signal transduction involved in conjugation with cellular fusion"/>
    <property type="evidence" value="ECO:0007669"/>
    <property type="project" value="EnsemblFungi"/>
</dbReference>
<dbReference type="PANTHER" id="PTHR47339">
    <property type="entry name" value="CELL DIVISION CONTROL PROTEIN 24"/>
    <property type="match status" value="1"/>
</dbReference>
<dbReference type="HOGENOM" id="CLU_007879_0_0_1"/>
<dbReference type="Pfam" id="PF15411">
    <property type="entry name" value="PH_10"/>
    <property type="match status" value="1"/>
</dbReference>
<dbReference type="CDD" id="cd00160">
    <property type="entry name" value="RhoGEF"/>
    <property type="match status" value="1"/>
</dbReference>
<proteinExistence type="predicted"/>
<dbReference type="GO" id="GO:0000935">
    <property type="term" value="C:division septum"/>
    <property type="evidence" value="ECO:0007669"/>
    <property type="project" value="TreeGrafter"/>
</dbReference>
<dbReference type="SUPFAM" id="SSF50729">
    <property type="entry name" value="PH domain-like"/>
    <property type="match status" value="1"/>
</dbReference>
<dbReference type="Gene3D" id="1.20.900.10">
    <property type="entry name" value="Dbl homology (DH) domain"/>
    <property type="match status" value="1"/>
</dbReference>
<reference evidence="4" key="2">
    <citation type="submission" date="2014-02" db="EMBL/GenBank/DDBJ databases">
        <title>Complete DNA sequence of /Kuraishia capsulata/ illustrates novel genomic features among budding yeasts (/Saccharomycotina/).</title>
        <authorList>
            <person name="Morales L."/>
            <person name="Noel B."/>
            <person name="Porcel B."/>
            <person name="Marcet-Houben M."/>
            <person name="Hullo M-F."/>
            <person name="Sacerdot C."/>
            <person name="Tekaia F."/>
            <person name="Leh-Louis V."/>
            <person name="Despons L."/>
            <person name="Khanna V."/>
            <person name="Aury J-M."/>
            <person name="Barbe V."/>
            <person name="Couloux A."/>
            <person name="Labadie K."/>
            <person name="Pelletier E."/>
            <person name="Souciet J-L."/>
            <person name="Boekhout T."/>
            <person name="Gabaldon T."/>
            <person name="Wincker P."/>
            <person name="Dujon B."/>
        </authorList>
    </citation>
    <scope>NUCLEOTIDE SEQUENCE</scope>
    <source>
        <strain evidence="4">CBS 1993</strain>
    </source>
</reference>
<reference evidence="4" key="1">
    <citation type="submission" date="2013-12" db="EMBL/GenBank/DDBJ databases">
        <authorList>
            <person name="Genoscope - CEA"/>
        </authorList>
    </citation>
    <scope>NUCLEOTIDE SEQUENCE</scope>
    <source>
        <strain evidence="4">CBS 1993</strain>
    </source>
</reference>
<gene>
    <name evidence="4" type="ORF">KUCA_T00002832001</name>
</gene>
<feature type="region of interest" description="Disordered" evidence="1">
    <location>
        <begin position="1"/>
        <end position="23"/>
    </location>
</feature>
<dbReference type="RefSeq" id="XP_022458855.1">
    <property type="nucleotide sequence ID" value="XM_022603117.1"/>
</dbReference>
<dbReference type="PROSITE" id="PS00741">
    <property type="entry name" value="DH_1"/>
    <property type="match status" value="1"/>
</dbReference>
<dbReference type="GO" id="GO:0005934">
    <property type="term" value="C:cellular bud tip"/>
    <property type="evidence" value="ECO:0007669"/>
    <property type="project" value="EnsemblFungi"/>
</dbReference>
<dbReference type="GO" id="GO:0120157">
    <property type="term" value="C:PAR polarity complex"/>
    <property type="evidence" value="ECO:0007669"/>
    <property type="project" value="EnsemblFungi"/>
</dbReference>
<dbReference type="SUPFAM" id="SSF48065">
    <property type="entry name" value="DBL homology domain (DH-domain)"/>
    <property type="match status" value="1"/>
</dbReference>
<evidence type="ECO:0000313" key="5">
    <source>
        <dbReference type="Proteomes" id="UP000019384"/>
    </source>
</evidence>
<dbReference type="GO" id="GO:0043577">
    <property type="term" value="P:chemotropism"/>
    <property type="evidence" value="ECO:0007669"/>
    <property type="project" value="EnsemblFungi"/>
</dbReference>
<evidence type="ECO:0000313" key="4">
    <source>
        <dbReference type="EMBL" id="CDK26858.1"/>
    </source>
</evidence>
<feature type="compositionally biased region" description="Low complexity" evidence="1">
    <location>
        <begin position="9"/>
        <end position="18"/>
    </location>
</feature>
<dbReference type="InterPro" id="IPR000270">
    <property type="entry name" value="PB1_dom"/>
</dbReference>
<dbReference type="InterPro" id="IPR000219">
    <property type="entry name" value="DH_dom"/>
</dbReference>
<dbReference type="GO" id="GO:0005634">
    <property type="term" value="C:nucleus"/>
    <property type="evidence" value="ECO:0007669"/>
    <property type="project" value="EnsemblFungi"/>
</dbReference>
<dbReference type="GO" id="GO:0120171">
    <property type="term" value="C:Cdc24p-Far1p-Gbetagamma complex"/>
    <property type="evidence" value="ECO:0007669"/>
    <property type="project" value="EnsemblFungi"/>
</dbReference>
<dbReference type="InterPro" id="IPR010481">
    <property type="entry name" value="Cdc24/Scd1_N"/>
</dbReference>
<dbReference type="InterPro" id="IPR053793">
    <property type="entry name" value="PB1-like"/>
</dbReference>
<dbReference type="InterPro" id="IPR053026">
    <property type="entry name" value="CDC42_GEF"/>
</dbReference>
<dbReference type="PROSITE" id="PS51745">
    <property type="entry name" value="PB1"/>
    <property type="match status" value="1"/>
</dbReference>
<dbReference type="EMBL" id="HG793127">
    <property type="protein sequence ID" value="CDK26858.1"/>
    <property type="molecule type" value="Genomic_DNA"/>
</dbReference>
<dbReference type="GO" id="GO:0072697">
    <property type="term" value="P:protein localization to cell cortex"/>
    <property type="evidence" value="ECO:0007669"/>
    <property type="project" value="EnsemblFungi"/>
</dbReference>
<dbReference type="GO" id="GO:0005737">
    <property type="term" value="C:cytoplasm"/>
    <property type="evidence" value="ECO:0007669"/>
    <property type="project" value="EnsemblFungi"/>
</dbReference>
<dbReference type="GO" id="GO:0043332">
    <property type="term" value="C:mating projection tip"/>
    <property type="evidence" value="ECO:0007669"/>
    <property type="project" value="EnsemblFungi"/>
</dbReference>
<dbReference type="PROSITE" id="PS50010">
    <property type="entry name" value="DH_2"/>
    <property type="match status" value="1"/>
</dbReference>
<dbReference type="AlphaFoldDB" id="W6ML79"/>
<dbReference type="Proteomes" id="UP000019384">
    <property type="component" value="Unassembled WGS sequence"/>
</dbReference>
<sequence>MSHMPGLKSATSFSSSSSLARTPSGPMVAAGLIMNKRADVNESLYYICQRLIAKLEKVPGMKAYLNLAFSSAEECSEQQAMLLSQRPASSSSHHNSTSSLDSEISVRSKWDRTMLTFSAGMLPAQINYDPVTPVWRLFQQGVPLCLIFNSLKPEHSIPLVSSDDLKVCKMNVYRFLSCCKQYLDIRDEDLFPITSVFADDTNNLLKVIKVVNSVLDLDPRFTAPEIEETYKVTDARSKVVKELVESERKFVQDLETLLRYRDDVMKRELISSEDLGILFPNLPEIVDFQRRFLVGLECNASVPEKYQRIGSVFLHAGVQGFKIYDPWSLLQTQAIDVIAREAGNLKRSSSLIDASYELQSFLIKPVQRLCKYPLLLQQLLKLTDSSWPNYNELEASLESSKEVAHNVNEAQRKSENVQLVKDLQERVVDWRGHGLLNVGELLFSNTVVVKDLLSDGPSSEKEVHCYMFEKIIYFFKEMAPKNKILSARKKSSASLTSSSGSLNGSQSNLYLNGRVFISNINVITSNDAGSFGGPGRYLTIRWKGTKERGGCVIKFRSEEQLVRWEAALKRLTKDQELDMPKVRNRDNSGSSEGEYLPKFPPVVDSPMGSARSSASSIQDSFKMPHVRQKSEVSLLSYGAPGPYSDEKKNRSVSSPATLVGSLAHHVASVELREQVNIKLTYKNENVHLSVQPHVVFADLLTTFLNKLRLTIGDDLKADDTLKLKYRDEDDDLIQFRSDDDWTVARDMLNQIADEESRILNIVVTV</sequence>
<dbReference type="SMART" id="SM00666">
    <property type="entry name" value="PB1"/>
    <property type="match status" value="1"/>
</dbReference>
<dbReference type="GO" id="GO:0005085">
    <property type="term" value="F:guanyl-nucleotide exchange factor activity"/>
    <property type="evidence" value="ECO:0007669"/>
    <property type="project" value="EnsemblFungi"/>
</dbReference>
<dbReference type="Pfam" id="PF00564">
    <property type="entry name" value="PB1"/>
    <property type="match status" value="1"/>
</dbReference>
<dbReference type="Pfam" id="PF00621">
    <property type="entry name" value="RhoGEF"/>
    <property type="match status" value="1"/>
</dbReference>
<dbReference type="GO" id="GO:0005935">
    <property type="term" value="C:cellular bud neck"/>
    <property type="evidence" value="ECO:0007669"/>
    <property type="project" value="EnsemblFungi"/>
</dbReference>
<dbReference type="InterPro" id="IPR035899">
    <property type="entry name" value="DBL_dom_sf"/>
</dbReference>
<dbReference type="GO" id="GO:0000282">
    <property type="term" value="P:cellular bud site selection"/>
    <property type="evidence" value="ECO:0007669"/>
    <property type="project" value="EnsemblFungi"/>
</dbReference>
<dbReference type="SUPFAM" id="SSF54277">
    <property type="entry name" value="CAD &amp; PB1 domains"/>
    <property type="match status" value="1"/>
</dbReference>
<feature type="region of interest" description="Disordered" evidence="1">
    <location>
        <begin position="580"/>
        <end position="622"/>
    </location>
</feature>
<dbReference type="STRING" id="1382522.W6ML79"/>
<evidence type="ECO:0000259" key="2">
    <source>
        <dbReference type="PROSITE" id="PS50010"/>
    </source>
</evidence>
<dbReference type="GO" id="GO:0031106">
    <property type="term" value="P:septin ring organization"/>
    <property type="evidence" value="ECO:0007669"/>
    <property type="project" value="EnsemblFungi"/>
</dbReference>
<dbReference type="GO" id="GO:0000131">
    <property type="term" value="C:incipient cellular bud site"/>
    <property type="evidence" value="ECO:0007669"/>
    <property type="project" value="EnsemblFungi"/>
</dbReference>
<evidence type="ECO:0000256" key="1">
    <source>
        <dbReference type="SAM" id="MobiDB-lite"/>
    </source>
</evidence>
<dbReference type="SMART" id="SM00325">
    <property type="entry name" value="RhoGEF"/>
    <property type="match status" value="1"/>
</dbReference>
<dbReference type="InterPro" id="IPR001331">
    <property type="entry name" value="GDS_CDC24_CS"/>
</dbReference>
<organism evidence="4 5">
    <name type="scientific">Kuraishia capsulata CBS 1993</name>
    <dbReference type="NCBI Taxonomy" id="1382522"/>
    <lineage>
        <taxon>Eukaryota</taxon>
        <taxon>Fungi</taxon>
        <taxon>Dikarya</taxon>
        <taxon>Ascomycota</taxon>
        <taxon>Saccharomycotina</taxon>
        <taxon>Pichiomycetes</taxon>
        <taxon>Pichiales</taxon>
        <taxon>Pichiaceae</taxon>
        <taxon>Kuraishia</taxon>
    </lineage>
</organism>
<keyword evidence="5" id="KW-1185">Reference proteome</keyword>
<feature type="domain" description="DH" evidence="2">
    <location>
        <begin position="235"/>
        <end position="410"/>
    </location>
</feature>
<dbReference type="GeneID" id="34520243"/>
<dbReference type="Pfam" id="PF06395">
    <property type="entry name" value="CDC24"/>
    <property type="match status" value="1"/>
</dbReference>
<feature type="domain" description="PB1" evidence="3">
    <location>
        <begin position="674"/>
        <end position="765"/>
    </location>
</feature>
<evidence type="ECO:0000259" key="3">
    <source>
        <dbReference type="PROSITE" id="PS51745"/>
    </source>
</evidence>
<dbReference type="OrthoDB" id="1594986at2759"/>
<evidence type="ECO:0008006" key="6">
    <source>
        <dbReference type="Google" id="ProtNLM"/>
    </source>
</evidence>
<accession>W6ML79</accession>
<dbReference type="InterPro" id="IPR011993">
    <property type="entry name" value="PH-like_dom_sf"/>
</dbReference>
<dbReference type="Gene3D" id="2.30.29.30">
    <property type="entry name" value="Pleckstrin-homology domain (PH domain)/Phosphotyrosine-binding domain (PTB)"/>
    <property type="match status" value="1"/>
</dbReference>
<dbReference type="GO" id="GO:0035556">
    <property type="term" value="P:intracellular signal transduction"/>
    <property type="evidence" value="ECO:0007669"/>
    <property type="project" value="InterPro"/>
</dbReference>
<protein>
    <recommendedName>
        <fullName evidence="6">DH domain-containing protein</fullName>
    </recommendedName>
</protein>
<dbReference type="PANTHER" id="PTHR47339:SF1">
    <property type="entry name" value="CELL DIVISION CONTROL PROTEIN 24"/>
    <property type="match status" value="1"/>
</dbReference>
<dbReference type="Gene3D" id="3.10.20.90">
    <property type="entry name" value="Phosphatidylinositol 3-kinase Catalytic Subunit, Chain A, domain 1"/>
    <property type="match status" value="1"/>
</dbReference>
<dbReference type="GO" id="GO:0007096">
    <property type="term" value="P:regulation of exit from mitosis"/>
    <property type="evidence" value="ECO:0007669"/>
    <property type="project" value="EnsemblFungi"/>
</dbReference>